<evidence type="ECO:0000313" key="3">
    <source>
        <dbReference type="Proteomes" id="UP001164743"/>
    </source>
</evidence>
<dbReference type="RefSeq" id="XP_053022961.1">
    <property type="nucleotide sequence ID" value="XM_053171727.1"/>
</dbReference>
<gene>
    <name evidence="2" type="ORF">PtA15_8A310</name>
</gene>
<keyword evidence="3" id="KW-1185">Reference proteome</keyword>
<sequence>MAKISSSLPPVGESFNHLGLASISSPANHTSYSSAHSSNHGFKHQLDHPSQTLLD</sequence>
<proteinExistence type="predicted"/>
<evidence type="ECO:0000256" key="1">
    <source>
        <dbReference type="SAM" id="MobiDB-lite"/>
    </source>
</evidence>
<name>A0ABY7CQ74_9BASI</name>
<dbReference type="Proteomes" id="UP001164743">
    <property type="component" value="Chromosome 8A"/>
</dbReference>
<protein>
    <submittedName>
        <fullName evidence="2">Uncharacterized protein</fullName>
    </submittedName>
</protein>
<feature type="compositionally biased region" description="Polar residues" evidence="1">
    <location>
        <begin position="26"/>
        <end position="40"/>
    </location>
</feature>
<dbReference type="GeneID" id="77812622"/>
<evidence type="ECO:0000313" key="2">
    <source>
        <dbReference type="EMBL" id="WAQ87406.1"/>
    </source>
</evidence>
<accession>A0ABY7CQ74</accession>
<dbReference type="EMBL" id="CP110428">
    <property type="protein sequence ID" value="WAQ87406.1"/>
    <property type="molecule type" value="Genomic_DNA"/>
</dbReference>
<organism evidence="2 3">
    <name type="scientific">Puccinia triticina</name>
    <dbReference type="NCBI Taxonomy" id="208348"/>
    <lineage>
        <taxon>Eukaryota</taxon>
        <taxon>Fungi</taxon>
        <taxon>Dikarya</taxon>
        <taxon>Basidiomycota</taxon>
        <taxon>Pucciniomycotina</taxon>
        <taxon>Pucciniomycetes</taxon>
        <taxon>Pucciniales</taxon>
        <taxon>Pucciniaceae</taxon>
        <taxon>Puccinia</taxon>
    </lineage>
</organism>
<reference evidence="2" key="1">
    <citation type="submission" date="2022-10" db="EMBL/GenBank/DDBJ databases">
        <title>Puccinia triticina Genome sequencing and assembly.</title>
        <authorList>
            <person name="Li C."/>
        </authorList>
    </citation>
    <scope>NUCLEOTIDE SEQUENCE</scope>
    <source>
        <strain evidence="2">Pt15</strain>
    </source>
</reference>
<feature type="region of interest" description="Disordered" evidence="1">
    <location>
        <begin position="26"/>
        <end position="55"/>
    </location>
</feature>